<dbReference type="PANTHER" id="PTHR19849">
    <property type="entry name" value="PHOSPHOLIPASE A-2-ACTIVATING PROTEIN"/>
    <property type="match status" value="1"/>
</dbReference>
<evidence type="ECO:0000256" key="4">
    <source>
        <dbReference type="PROSITE-ProRule" id="PRU00221"/>
    </source>
</evidence>
<dbReference type="SMART" id="SM00320">
    <property type="entry name" value="WD40"/>
    <property type="match status" value="4"/>
</dbReference>
<dbReference type="GO" id="GO:0043161">
    <property type="term" value="P:proteasome-mediated ubiquitin-dependent protein catabolic process"/>
    <property type="evidence" value="ECO:0007669"/>
    <property type="project" value="TreeGrafter"/>
</dbReference>
<keyword evidence="6" id="KW-1185">Reference proteome</keyword>
<evidence type="ECO:0000313" key="5">
    <source>
        <dbReference type="EMBL" id="KRH92935.1"/>
    </source>
</evidence>
<dbReference type="Pfam" id="PF00400">
    <property type="entry name" value="WD40"/>
    <property type="match status" value="3"/>
</dbReference>
<accession>A0A0R0M1N8</accession>
<dbReference type="PROSITE" id="PS50082">
    <property type="entry name" value="WD_REPEATS_2"/>
    <property type="match status" value="2"/>
</dbReference>
<dbReference type="OrthoDB" id="10261470at2759"/>
<dbReference type="PANTHER" id="PTHR19849:SF0">
    <property type="entry name" value="PHOSPHOLIPASE A-2-ACTIVATING PROTEIN"/>
    <property type="match status" value="1"/>
</dbReference>
<protein>
    <submittedName>
        <fullName evidence="5">Vesicle coat complex COPI, beta' subunit</fullName>
    </submittedName>
</protein>
<name>A0A0R0M1N8_9MICR</name>
<organism evidence="5 6">
    <name type="scientific">Pseudoloma neurophilia</name>
    <dbReference type="NCBI Taxonomy" id="146866"/>
    <lineage>
        <taxon>Eukaryota</taxon>
        <taxon>Fungi</taxon>
        <taxon>Fungi incertae sedis</taxon>
        <taxon>Microsporidia</taxon>
        <taxon>Pseudoloma</taxon>
    </lineage>
</organism>
<dbReference type="GO" id="GO:0005634">
    <property type="term" value="C:nucleus"/>
    <property type="evidence" value="ECO:0007669"/>
    <property type="project" value="TreeGrafter"/>
</dbReference>
<sequence>MKFVQVRNIPSDRIKCIVNFNNNIVCGLHSGSLLIFPLNTGESEQEKTDKNIVKPSKTVQISKMALRGMATTTNLIVSSDDGHIHFLDNTFKRLRSLKVHNDFIRKVRTSEQFIFTCSDDFFIKKISNTNDEITVYQGHEHFVMDMQILDSERLISCSLDMTLKIWNYKTDLCISTLRGHTKGINALAVYGTTIYSVGDDNCIRIWQNNMTRTITGVSDKNLDHIFVDNDVIFTGGEDGHIRIYDISNETLKKDLSIGKRTWDTLTYENYLFVGSDTGLMIYKNEKIKIEHFCTTRGILTIKGKTAYINDKPVFTVPEGQINITSNNKMLCVQSENFYKVYSFLGYREKMSGYGQACFLFEPSLSENDSVKNEYLIVLKDNMIKIYHDLDEKFSFNVPFDQFRASFTHIVNYCDEGFSVYDFSGNILLQQEISITDCYVLDKHVVVLQNDLLKIMPLNFDEFNPAIEIQLTAPIKKGLVSQNVLYYQIGEKLYYLLPSGYNSCFSSHSGKLLGKDGDFLILEEKKSGSTDNITKITIDPMIKWQLSPKTNILPGRERECLVYLLSQKEEDLALKLFQNKFEVYLELNRYDDAFQHASSADEFAVLAVNYLKQSRFKKAARCYQKSEQFQLSELCQFLSNSKIGNQTIIGNISKISQNENAKDIDNLKEFIKQNEMFGLFEAYHG</sequence>
<dbReference type="VEuPathDB" id="MicrosporidiaDB:M153_2021000230"/>
<dbReference type="GO" id="GO:0043130">
    <property type="term" value="F:ubiquitin binding"/>
    <property type="evidence" value="ECO:0007669"/>
    <property type="project" value="TreeGrafter"/>
</dbReference>
<dbReference type="AlphaFoldDB" id="A0A0R0M1N8"/>
<dbReference type="EMBL" id="LGUB01000580">
    <property type="protein sequence ID" value="KRH92935.1"/>
    <property type="molecule type" value="Genomic_DNA"/>
</dbReference>
<dbReference type="InterPro" id="IPR036322">
    <property type="entry name" value="WD40_repeat_dom_sf"/>
</dbReference>
<keyword evidence="2 4" id="KW-0853">WD repeat</keyword>
<evidence type="ECO:0000313" key="6">
    <source>
        <dbReference type="Proteomes" id="UP000051530"/>
    </source>
</evidence>
<dbReference type="GO" id="GO:0010992">
    <property type="term" value="P:ubiquitin recycling"/>
    <property type="evidence" value="ECO:0007669"/>
    <property type="project" value="TreeGrafter"/>
</dbReference>
<evidence type="ECO:0000256" key="1">
    <source>
        <dbReference type="ARBA" id="ARBA00022490"/>
    </source>
</evidence>
<proteinExistence type="predicted"/>
<dbReference type="SUPFAM" id="SSF50978">
    <property type="entry name" value="WD40 repeat-like"/>
    <property type="match status" value="1"/>
</dbReference>
<dbReference type="Gene3D" id="1.25.40.470">
    <property type="match status" value="1"/>
</dbReference>
<evidence type="ECO:0000256" key="2">
    <source>
        <dbReference type="ARBA" id="ARBA00022574"/>
    </source>
</evidence>
<dbReference type="GO" id="GO:0005737">
    <property type="term" value="C:cytoplasm"/>
    <property type="evidence" value="ECO:0007669"/>
    <property type="project" value="TreeGrafter"/>
</dbReference>
<reference evidence="5 6" key="1">
    <citation type="submission" date="2015-07" db="EMBL/GenBank/DDBJ databases">
        <title>The genome of Pseudoloma neurophilia, a relevant intracellular parasite of the zebrafish.</title>
        <authorList>
            <person name="Ndikumana S."/>
            <person name="Pelin A."/>
            <person name="Sanders J."/>
            <person name="Corradi N."/>
        </authorList>
    </citation>
    <scope>NUCLEOTIDE SEQUENCE [LARGE SCALE GENOMIC DNA]</scope>
    <source>
        <strain evidence="5 6">MK1</strain>
    </source>
</reference>
<keyword evidence="1" id="KW-0963">Cytoplasm</keyword>
<dbReference type="InterPro" id="IPR015943">
    <property type="entry name" value="WD40/YVTN_repeat-like_dom_sf"/>
</dbReference>
<evidence type="ECO:0000256" key="3">
    <source>
        <dbReference type="ARBA" id="ARBA00022737"/>
    </source>
</evidence>
<feature type="repeat" description="WD" evidence="4">
    <location>
        <begin position="136"/>
        <end position="176"/>
    </location>
</feature>
<gene>
    <name evidence="5" type="ORF">M153_2021000230</name>
</gene>
<feature type="repeat" description="WD" evidence="4">
    <location>
        <begin position="177"/>
        <end position="207"/>
    </location>
</feature>
<dbReference type="Gene3D" id="2.130.10.10">
    <property type="entry name" value="YVTN repeat-like/Quinoprotein amine dehydrogenase"/>
    <property type="match status" value="1"/>
</dbReference>
<comment type="caution">
    <text evidence="5">The sequence shown here is derived from an EMBL/GenBank/DDBJ whole genome shotgun (WGS) entry which is preliminary data.</text>
</comment>
<keyword evidence="3" id="KW-0677">Repeat</keyword>
<dbReference type="Proteomes" id="UP000051530">
    <property type="component" value="Unassembled WGS sequence"/>
</dbReference>
<dbReference type="InterPro" id="IPR001680">
    <property type="entry name" value="WD40_rpt"/>
</dbReference>